<feature type="compositionally biased region" description="Low complexity" evidence="1">
    <location>
        <begin position="387"/>
        <end position="398"/>
    </location>
</feature>
<dbReference type="InterPro" id="IPR053247">
    <property type="entry name" value="GPCR_GPR1/git3-like"/>
</dbReference>
<dbReference type="STRING" id="303698.A0A1V6TMD9"/>
<feature type="transmembrane region" description="Helical" evidence="2">
    <location>
        <begin position="59"/>
        <end position="80"/>
    </location>
</feature>
<dbReference type="OrthoDB" id="4331159at2759"/>
<dbReference type="AlphaFoldDB" id="A0A1V6TMD9"/>
<feature type="transmembrane region" description="Helical" evidence="2">
    <location>
        <begin position="285"/>
        <end position="305"/>
    </location>
</feature>
<dbReference type="PANTHER" id="PTHR42058">
    <property type="entry name" value="G_PROTEIN_RECEP_F2_4 DOMAIN-CONTAINING PROTEIN"/>
    <property type="match status" value="1"/>
</dbReference>
<sequence>MTSSCPDPFVDESIFSKSGGALSSRWCEDLGGISCCLPCPIGYWRWKDVNWLVDDVRLALWPSIPVFVALVWLLTTYAIFPAAVTERHYLNVAPIIGLMCISIAFIIPSRGQPQQCYDKITPNDMTQDGISALTGLVLFWGSWVVIISTFFRSIALHMTVCWESKPGQLYKCVSLTIIFVGSSALVAMLLAVSGVEYTFGRISYLTPGIDRATFWGPLLGIAAASLLLQFFTVAYCATVALRPWYNYQRLRWSGYTPSRDEERVLGAQRTASRVRKIVQLQWRNSLITVIILVYVCFLAGVLMQLRPFHDYPKSNRMAWFQCLKKSNGDRIPCLSLATSLGPNEPVLIAVLSLLMLSGTLAMAFFFRRSMCTAWKNLITGRPVPVAPSNRSSYQSRSPSDNHGIELGGQSPATEFSQFTFFPSNDADSITKGQTVPHYVT</sequence>
<evidence type="ECO:0000256" key="1">
    <source>
        <dbReference type="SAM" id="MobiDB-lite"/>
    </source>
</evidence>
<evidence type="ECO:0000313" key="4">
    <source>
        <dbReference type="Proteomes" id="UP000191285"/>
    </source>
</evidence>
<feature type="transmembrane region" description="Helical" evidence="2">
    <location>
        <begin position="129"/>
        <end position="151"/>
    </location>
</feature>
<keyword evidence="2" id="KW-0812">Transmembrane</keyword>
<reference evidence="4" key="1">
    <citation type="journal article" date="2017" name="Nat. Microbiol.">
        <title>Global analysis of biosynthetic gene clusters reveals vast potential of secondary metabolite production in Penicillium species.</title>
        <authorList>
            <person name="Nielsen J.C."/>
            <person name="Grijseels S."/>
            <person name="Prigent S."/>
            <person name="Ji B."/>
            <person name="Dainat J."/>
            <person name="Nielsen K.F."/>
            <person name="Frisvad J.C."/>
            <person name="Workman M."/>
            <person name="Nielsen J."/>
        </authorList>
    </citation>
    <scope>NUCLEOTIDE SEQUENCE [LARGE SCALE GENOMIC DNA]</scope>
    <source>
        <strain evidence="4">IBT 24891</strain>
    </source>
</reference>
<keyword evidence="2" id="KW-0472">Membrane</keyword>
<keyword evidence="4" id="KW-1185">Reference proteome</keyword>
<evidence type="ECO:0000313" key="3">
    <source>
        <dbReference type="EMBL" id="OQE26743.1"/>
    </source>
</evidence>
<keyword evidence="2" id="KW-1133">Transmembrane helix</keyword>
<organism evidence="3 4">
    <name type="scientific">Penicillium steckii</name>
    <dbReference type="NCBI Taxonomy" id="303698"/>
    <lineage>
        <taxon>Eukaryota</taxon>
        <taxon>Fungi</taxon>
        <taxon>Dikarya</taxon>
        <taxon>Ascomycota</taxon>
        <taxon>Pezizomycotina</taxon>
        <taxon>Eurotiomycetes</taxon>
        <taxon>Eurotiomycetidae</taxon>
        <taxon>Eurotiales</taxon>
        <taxon>Aspergillaceae</taxon>
        <taxon>Penicillium</taxon>
    </lineage>
</organism>
<name>A0A1V6TMD9_9EURO</name>
<feature type="transmembrane region" description="Helical" evidence="2">
    <location>
        <begin position="346"/>
        <end position="366"/>
    </location>
</feature>
<accession>A0A1V6TMD9</accession>
<gene>
    <name evidence="3" type="ORF">PENSTE_c005G07109</name>
</gene>
<evidence type="ECO:0000256" key="2">
    <source>
        <dbReference type="SAM" id="Phobius"/>
    </source>
</evidence>
<dbReference type="EMBL" id="MLKD01000005">
    <property type="protein sequence ID" value="OQE26743.1"/>
    <property type="molecule type" value="Genomic_DNA"/>
</dbReference>
<proteinExistence type="predicted"/>
<dbReference type="PANTHER" id="PTHR42058:SF1">
    <property type="entry name" value="G-PROTEIN COUPLED RECEPTORS FAMILY 2 PROFILE 2 DOMAIN-CONTAINING PROTEIN"/>
    <property type="match status" value="1"/>
</dbReference>
<comment type="caution">
    <text evidence="3">The sequence shown here is derived from an EMBL/GenBank/DDBJ whole genome shotgun (WGS) entry which is preliminary data.</text>
</comment>
<feature type="transmembrane region" description="Helical" evidence="2">
    <location>
        <begin position="89"/>
        <end position="109"/>
    </location>
</feature>
<feature type="transmembrane region" description="Helical" evidence="2">
    <location>
        <begin position="214"/>
        <end position="241"/>
    </location>
</feature>
<dbReference type="Proteomes" id="UP000191285">
    <property type="component" value="Unassembled WGS sequence"/>
</dbReference>
<protein>
    <submittedName>
        <fullName evidence="3">Uncharacterized protein</fullName>
    </submittedName>
</protein>
<feature type="transmembrane region" description="Helical" evidence="2">
    <location>
        <begin position="172"/>
        <end position="194"/>
    </location>
</feature>
<feature type="region of interest" description="Disordered" evidence="1">
    <location>
        <begin position="385"/>
        <end position="408"/>
    </location>
</feature>